<comment type="caution">
    <text evidence="1">The sequence shown here is derived from an EMBL/GenBank/DDBJ whole genome shotgun (WGS) entry which is preliminary data.</text>
</comment>
<dbReference type="Gene3D" id="2.60.120.40">
    <property type="match status" value="1"/>
</dbReference>
<sequence length="346" mass="35993">MSEETTNLVLPYIMPSQAQKHITHNEALKRLDALVQLVIQSAATSPPVSPAEGQCHAVLASPTGAWTGKAGRIAFFADGAWVFVVPRQGWTAWFADSGHQKVWDGTAWQDLPAPAIDAVAKLGINASADTTNRLTVSAPASLFNNAGNGHQIKINKAAPGDTASLLYQTGWSGRAEMGLAGADDFEIKVSPDGSTWKSALKALGSGAVLFPNRPLVRATYGETSMTPTSGTLSGFNTLSLNQGGFSLGTAVPSGSGNRLVVPVTGFYMVTVNVSSTAAASYSVSAVQNGSTSILTIRDSDTGAQSYSQSSTALAYLNAGDWVALSHTGTAAFQFGYGKTEILMALM</sequence>
<gene>
    <name evidence="1" type="ORF">JJB09_10425</name>
</gene>
<dbReference type="Proteomes" id="UP000633219">
    <property type="component" value="Unassembled WGS sequence"/>
</dbReference>
<dbReference type="InterPro" id="IPR008983">
    <property type="entry name" value="Tumour_necrosis_fac-like_dom"/>
</dbReference>
<organism evidence="1 2">
    <name type="scientific">Rhizobium setariae</name>
    <dbReference type="NCBI Taxonomy" id="2801340"/>
    <lineage>
        <taxon>Bacteria</taxon>
        <taxon>Pseudomonadati</taxon>
        <taxon>Pseudomonadota</taxon>
        <taxon>Alphaproteobacteria</taxon>
        <taxon>Hyphomicrobiales</taxon>
        <taxon>Rhizobiaceae</taxon>
        <taxon>Rhizobium/Agrobacterium group</taxon>
        <taxon>Rhizobium</taxon>
    </lineage>
</organism>
<dbReference type="SUPFAM" id="SSF49842">
    <property type="entry name" value="TNF-like"/>
    <property type="match status" value="1"/>
</dbReference>
<keyword evidence="2" id="KW-1185">Reference proteome</keyword>
<dbReference type="Pfam" id="PF10983">
    <property type="entry name" value="DUF2793"/>
    <property type="match status" value="1"/>
</dbReference>
<dbReference type="RefSeq" id="WP_201657177.1">
    <property type="nucleotide sequence ID" value="NZ_JAEQNC010000005.1"/>
</dbReference>
<dbReference type="InterPro" id="IPR021251">
    <property type="entry name" value="DUF2793"/>
</dbReference>
<accession>A0A937CPF5</accession>
<reference evidence="1" key="1">
    <citation type="submission" date="2021-01" db="EMBL/GenBank/DDBJ databases">
        <title>Rhizobium sp. strain KVB221 16S ribosomal RNA gene Genome sequencing and assembly.</title>
        <authorList>
            <person name="Kang M."/>
        </authorList>
    </citation>
    <scope>NUCLEOTIDE SEQUENCE</scope>
    <source>
        <strain evidence="1">KVB221</strain>
    </source>
</reference>
<protein>
    <submittedName>
        <fullName evidence="1">DUF2793 domain-containing protein</fullName>
    </submittedName>
</protein>
<evidence type="ECO:0000313" key="1">
    <source>
        <dbReference type="EMBL" id="MBL0372443.1"/>
    </source>
</evidence>
<proteinExistence type="predicted"/>
<evidence type="ECO:0000313" key="2">
    <source>
        <dbReference type="Proteomes" id="UP000633219"/>
    </source>
</evidence>
<name>A0A937CPF5_9HYPH</name>
<dbReference type="AlphaFoldDB" id="A0A937CPF5"/>
<dbReference type="EMBL" id="JAEQNC010000005">
    <property type="protein sequence ID" value="MBL0372443.1"/>
    <property type="molecule type" value="Genomic_DNA"/>
</dbReference>